<dbReference type="InterPro" id="IPR046342">
    <property type="entry name" value="CBS_dom_sf"/>
</dbReference>
<evidence type="ECO:0000256" key="1">
    <source>
        <dbReference type="ARBA" id="ARBA00023122"/>
    </source>
</evidence>
<feature type="domain" description="CBS" evidence="3">
    <location>
        <begin position="77"/>
        <end position="127"/>
    </location>
</feature>
<evidence type="ECO:0000256" key="2">
    <source>
        <dbReference type="PROSITE-ProRule" id="PRU00703"/>
    </source>
</evidence>
<sequence length="127" mass="14059">MTLQAKDIMEPRVVSVPPEMTLEQFEEFLTVQNIDGAPVQNATGEIVGIASKTDVIRALRFQSRGISPEKVTVADIMTDNVVFVPPDLSPPEVAELMIDQGIHRVLVGDRQHVRGIITAFDLLRLVR</sequence>
<dbReference type="AlphaFoldDB" id="A0AAU9CA09"/>
<dbReference type="Proteomes" id="UP001321450">
    <property type="component" value="Chromosome"/>
</dbReference>
<dbReference type="PROSITE" id="PS51371">
    <property type="entry name" value="CBS"/>
    <property type="match status" value="2"/>
</dbReference>
<dbReference type="Gene3D" id="3.10.580.10">
    <property type="entry name" value="CBS-domain"/>
    <property type="match status" value="1"/>
</dbReference>
<accession>A0AAU9CA09</accession>
<dbReference type="SMART" id="SM00116">
    <property type="entry name" value="CBS"/>
    <property type="match status" value="2"/>
</dbReference>
<evidence type="ECO:0000313" key="5">
    <source>
        <dbReference type="Proteomes" id="UP001321450"/>
    </source>
</evidence>
<evidence type="ECO:0000259" key="3">
    <source>
        <dbReference type="PROSITE" id="PS51371"/>
    </source>
</evidence>
<proteinExistence type="predicted"/>
<dbReference type="RefSeq" id="WP_286294010.1">
    <property type="nucleotide sequence ID" value="NZ_AP024718.1"/>
</dbReference>
<dbReference type="Pfam" id="PF00571">
    <property type="entry name" value="CBS"/>
    <property type="match status" value="2"/>
</dbReference>
<feature type="domain" description="CBS" evidence="3">
    <location>
        <begin position="9"/>
        <end position="69"/>
    </location>
</feature>
<evidence type="ECO:0000313" key="4">
    <source>
        <dbReference type="EMBL" id="BCX88757.1"/>
    </source>
</evidence>
<dbReference type="PANTHER" id="PTHR43080:SF29">
    <property type="entry name" value="OS02G0818000 PROTEIN"/>
    <property type="match status" value="1"/>
</dbReference>
<name>A0AAU9CA09_9GAMM</name>
<dbReference type="InterPro" id="IPR051257">
    <property type="entry name" value="Diverse_CBS-Domain"/>
</dbReference>
<organism evidence="4 5">
    <name type="scientific">Methylomarinovum tepidoasis</name>
    <dbReference type="NCBI Taxonomy" id="2840183"/>
    <lineage>
        <taxon>Bacteria</taxon>
        <taxon>Pseudomonadati</taxon>
        <taxon>Pseudomonadota</taxon>
        <taxon>Gammaproteobacteria</taxon>
        <taxon>Methylococcales</taxon>
        <taxon>Methylothermaceae</taxon>
        <taxon>Methylomarinovum</taxon>
    </lineage>
</organism>
<dbReference type="PANTHER" id="PTHR43080">
    <property type="entry name" value="CBS DOMAIN-CONTAINING PROTEIN CBSX3, MITOCHONDRIAL"/>
    <property type="match status" value="1"/>
</dbReference>
<reference evidence="5" key="1">
    <citation type="journal article" date="2024" name="Int. J. Syst. Evol. Microbiol.">
        <title>Methylomarinovum tepidoasis sp. nov., a moderately thermophilic methanotroph of the family Methylothermaceae isolated from a deep-sea hydrothermal field.</title>
        <authorList>
            <person name="Hirayama H."/>
            <person name="Takaki Y."/>
            <person name="Abe M."/>
            <person name="Miyazaki M."/>
            <person name="Uematsu K."/>
            <person name="Matsui Y."/>
            <person name="Takai K."/>
        </authorList>
    </citation>
    <scope>NUCLEOTIDE SEQUENCE [LARGE SCALE GENOMIC DNA]</scope>
    <source>
        <strain evidence="5">IN45</strain>
    </source>
</reference>
<dbReference type="InterPro" id="IPR000644">
    <property type="entry name" value="CBS_dom"/>
</dbReference>
<keyword evidence="5" id="KW-1185">Reference proteome</keyword>
<dbReference type="EMBL" id="AP024718">
    <property type="protein sequence ID" value="BCX88757.1"/>
    <property type="molecule type" value="Genomic_DNA"/>
</dbReference>
<protein>
    <submittedName>
        <fullName evidence="4">Transcriptional regulator</fullName>
    </submittedName>
</protein>
<dbReference type="KEGG" id="meiy:MIN45_P1126"/>
<gene>
    <name evidence="4" type="ORF">MIN45_P1126</name>
</gene>
<dbReference type="SUPFAM" id="SSF54631">
    <property type="entry name" value="CBS-domain pair"/>
    <property type="match status" value="1"/>
</dbReference>
<keyword evidence="1 2" id="KW-0129">CBS domain</keyword>